<dbReference type="EMBL" id="LR590482">
    <property type="protein sequence ID" value="VTQ87904.1"/>
    <property type="molecule type" value="Genomic_DNA"/>
</dbReference>
<reference evidence="1 2" key="1">
    <citation type="submission" date="2019-05" db="EMBL/GenBank/DDBJ databases">
        <authorList>
            <consortium name="Pathogen Informatics"/>
        </authorList>
    </citation>
    <scope>NUCLEOTIDE SEQUENCE [LARGE SCALE GENOMIC DNA]</scope>
    <source>
        <strain evidence="1 2">NCTC10696</strain>
    </source>
</reference>
<dbReference type="AlphaFoldDB" id="A0AAX3HZQ9"/>
<proteinExistence type="predicted"/>
<evidence type="ECO:0000313" key="2">
    <source>
        <dbReference type="Proteomes" id="UP000306562"/>
    </source>
</evidence>
<protein>
    <recommendedName>
        <fullName evidence="3">Mobile element protein</fullName>
    </recommendedName>
</protein>
<organism evidence="1 2">
    <name type="scientific">Pseudomonas synxantha</name>
    <dbReference type="NCBI Taxonomy" id="47883"/>
    <lineage>
        <taxon>Bacteria</taxon>
        <taxon>Pseudomonadati</taxon>
        <taxon>Pseudomonadota</taxon>
        <taxon>Gammaproteobacteria</taxon>
        <taxon>Pseudomonadales</taxon>
        <taxon>Pseudomonadaceae</taxon>
        <taxon>Pseudomonas</taxon>
    </lineage>
</organism>
<gene>
    <name evidence="1" type="ORF">NCTC10696_00286</name>
</gene>
<evidence type="ECO:0000313" key="1">
    <source>
        <dbReference type="EMBL" id="VTQ87904.1"/>
    </source>
</evidence>
<accession>A0AAX3HZQ9</accession>
<evidence type="ECO:0008006" key="3">
    <source>
        <dbReference type="Google" id="ProtNLM"/>
    </source>
</evidence>
<dbReference type="Proteomes" id="UP000306562">
    <property type="component" value="Chromosome"/>
</dbReference>
<sequence>MIREFNFGYHMTHPIRILLKRARYRALYAFAVWKDDSYAQIRKVFPDRF</sequence>
<name>A0AAX3HZQ9_9PSED</name>